<organism evidence="2 3">
    <name type="scientific">Luteococcus peritonei</name>
    <dbReference type="NCBI Taxonomy" id="88874"/>
    <lineage>
        <taxon>Bacteria</taxon>
        <taxon>Bacillati</taxon>
        <taxon>Actinomycetota</taxon>
        <taxon>Actinomycetes</taxon>
        <taxon>Propionibacteriales</taxon>
        <taxon>Propionibacteriaceae</taxon>
        <taxon>Luteococcus</taxon>
    </lineage>
</organism>
<feature type="transmembrane region" description="Helical" evidence="1">
    <location>
        <begin position="206"/>
        <end position="233"/>
    </location>
</feature>
<proteinExistence type="predicted"/>
<sequence length="234" mass="24907">MTTGSRLLRHLAHDSWRGAWASAAGLLAGLVLSLVLFRTLPGLSRLQLRGLVPCLLGSGFFAAYTAMTWKVFAPLDSGRFAEVVTESGRRRNPRMDTWLGLDAMSWVTSAALMALVCVIGVLLEPELSRSVPLLLLAVCLVVLAWFSMLVGTAVLLARLDVDHAALGFPGEARGRVFQDYVYVAAQLLATFATSVVEVLTTPARRAVTVVTVAALVYNTVVVALLVSGVLGLAG</sequence>
<reference evidence="3" key="1">
    <citation type="journal article" date="2019" name="Int. J. Syst. Evol. Microbiol.">
        <title>The Global Catalogue of Microorganisms (GCM) 10K type strain sequencing project: providing services to taxonomists for standard genome sequencing and annotation.</title>
        <authorList>
            <consortium name="The Broad Institute Genomics Platform"/>
            <consortium name="The Broad Institute Genome Sequencing Center for Infectious Disease"/>
            <person name="Wu L."/>
            <person name="Ma J."/>
        </authorList>
    </citation>
    <scope>NUCLEOTIDE SEQUENCE [LARGE SCALE GENOMIC DNA]</scope>
    <source>
        <strain evidence="3">CAIM 431</strain>
    </source>
</reference>
<dbReference type="InterPro" id="IPR009781">
    <property type="entry name" value="DUF1345"/>
</dbReference>
<dbReference type="Proteomes" id="UP001597326">
    <property type="component" value="Unassembled WGS sequence"/>
</dbReference>
<keyword evidence="1" id="KW-0472">Membrane</keyword>
<dbReference type="EMBL" id="JBHUFZ010000011">
    <property type="protein sequence ID" value="MFD1889678.1"/>
    <property type="molecule type" value="Genomic_DNA"/>
</dbReference>
<keyword evidence="1" id="KW-0812">Transmembrane</keyword>
<accession>A0ABW4RTM1</accession>
<keyword evidence="1" id="KW-1133">Transmembrane helix</keyword>
<feature type="transmembrane region" description="Helical" evidence="1">
    <location>
        <begin position="20"/>
        <end position="40"/>
    </location>
</feature>
<gene>
    <name evidence="2" type="ORF">ACFSCS_05660</name>
</gene>
<feature type="transmembrane region" description="Helical" evidence="1">
    <location>
        <begin position="52"/>
        <end position="72"/>
    </location>
</feature>
<protein>
    <submittedName>
        <fullName evidence="2">DUF1345 domain-containing protein</fullName>
    </submittedName>
</protein>
<dbReference type="RefSeq" id="WP_343872755.1">
    <property type="nucleotide sequence ID" value="NZ_BAAAIX010000009.1"/>
</dbReference>
<evidence type="ECO:0000313" key="2">
    <source>
        <dbReference type="EMBL" id="MFD1889678.1"/>
    </source>
</evidence>
<feature type="transmembrane region" description="Helical" evidence="1">
    <location>
        <begin position="135"/>
        <end position="159"/>
    </location>
</feature>
<feature type="transmembrane region" description="Helical" evidence="1">
    <location>
        <begin position="179"/>
        <end position="199"/>
    </location>
</feature>
<evidence type="ECO:0000256" key="1">
    <source>
        <dbReference type="SAM" id="Phobius"/>
    </source>
</evidence>
<comment type="caution">
    <text evidence="2">The sequence shown here is derived from an EMBL/GenBank/DDBJ whole genome shotgun (WGS) entry which is preliminary data.</text>
</comment>
<keyword evidence="3" id="KW-1185">Reference proteome</keyword>
<evidence type="ECO:0000313" key="3">
    <source>
        <dbReference type="Proteomes" id="UP001597326"/>
    </source>
</evidence>
<name>A0ABW4RTM1_9ACTN</name>
<dbReference type="Pfam" id="PF07077">
    <property type="entry name" value="DUF1345"/>
    <property type="match status" value="1"/>
</dbReference>
<feature type="transmembrane region" description="Helical" evidence="1">
    <location>
        <begin position="103"/>
        <end position="123"/>
    </location>
</feature>